<dbReference type="EC" id="2.7.1.217" evidence="10"/>
<evidence type="ECO:0000256" key="1">
    <source>
        <dbReference type="ARBA" id="ARBA00005715"/>
    </source>
</evidence>
<proteinExistence type="inferred from homology"/>
<comment type="similarity">
    <text evidence="1">Belongs to the four-carbon acid sugar kinase family.</text>
</comment>
<keyword evidence="5" id="KW-0067">ATP-binding</keyword>
<comment type="caution">
    <text evidence="15">The sequence shown here is derived from an EMBL/GenBank/DDBJ whole genome shotgun (WGS) entry which is preliminary data.</text>
</comment>
<evidence type="ECO:0000259" key="14">
    <source>
        <dbReference type="Pfam" id="PF17042"/>
    </source>
</evidence>
<accession>A0A4U0RK31</accession>
<evidence type="ECO:0000256" key="12">
    <source>
        <dbReference type="ARBA" id="ARBA00041377"/>
    </source>
</evidence>
<evidence type="ECO:0000256" key="4">
    <source>
        <dbReference type="ARBA" id="ARBA00022777"/>
    </source>
</evidence>
<dbReference type="InterPro" id="IPR042213">
    <property type="entry name" value="NBD_C_sf"/>
</dbReference>
<feature type="domain" description="Four-carbon acid sugar kinase N-terminal" evidence="13">
    <location>
        <begin position="5"/>
        <end position="236"/>
    </location>
</feature>
<evidence type="ECO:0000256" key="9">
    <source>
        <dbReference type="ARBA" id="ARBA00037335"/>
    </source>
</evidence>
<dbReference type="GO" id="GO:0016301">
    <property type="term" value="F:kinase activity"/>
    <property type="evidence" value="ECO:0007669"/>
    <property type="project" value="UniProtKB-KW"/>
</dbReference>
<dbReference type="Pfam" id="PF17042">
    <property type="entry name" value="NBD_C"/>
    <property type="match status" value="1"/>
</dbReference>
<dbReference type="InterPro" id="IPR031475">
    <property type="entry name" value="NBD_C"/>
</dbReference>
<keyword evidence="2" id="KW-0808">Transferase</keyword>
<dbReference type="Gene3D" id="3.40.980.20">
    <property type="entry name" value="Four-carbon acid sugar kinase, nucleotide binding domain"/>
    <property type="match status" value="1"/>
</dbReference>
<dbReference type="Proteomes" id="UP000305778">
    <property type="component" value="Unassembled WGS sequence"/>
</dbReference>
<name>A0A4U0RK31_9ACTN</name>
<keyword evidence="3" id="KW-0547">Nucleotide-binding</keyword>
<evidence type="ECO:0000256" key="2">
    <source>
        <dbReference type="ARBA" id="ARBA00022679"/>
    </source>
</evidence>
<feature type="domain" description="Four-carbon acid sugar kinase nucleotide binding" evidence="14">
    <location>
        <begin position="255"/>
        <end position="417"/>
    </location>
</feature>
<dbReference type="Gene3D" id="3.40.50.10840">
    <property type="entry name" value="Putative sugar-binding, N-terminal domain"/>
    <property type="match status" value="1"/>
</dbReference>
<evidence type="ECO:0000259" key="13">
    <source>
        <dbReference type="Pfam" id="PF07005"/>
    </source>
</evidence>
<protein>
    <recommendedName>
        <fullName evidence="11">3-oxo-tetronate kinase</fullName>
        <ecNumber evidence="10">2.7.1.217</ecNumber>
    </recommendedName>
    <alternativeName>
        <fullName evidence="12">3-dehydrotetronate 4-kinase</fullName>
    </alternativeName>
</protein>
<dbReference type="EMBL" id="SUMC01000167">
    <property type="protein sequence ID" value="TJZ96103.1"/>
    <property type="molecule type" value="Genomic_DNA"/>
</dbReference>
<evidence type="ECO:0000256" key="3">
    <source>
        <dbReference type="ARBA" id="ARBA00022741"/>
    </source>
</evidence>
<reference evidence="15 16" key="1">
    <citation type="submission" date="2019-04" db="EMBL/GenBank/DDBJ databases">
        <title>Streptomyces oryziradicis sp. nov., a novel actinomycete isolated from rhizosphere soil of rice (Oryza sativa L.).</title>
        <authorList>
            <person name="Li C."/>
        </authorList>
    </citation>
    <scope>NUCLEOTIDE SEQUENCE [LARGE SCALE GENOMIC DNA]</scope>
    <source>
        <strain evidence="15 16">NEAU-C40</strain>
    </source>
</reference>
<evidence type="ECO:0000313" key="16">
    <source>
        <dbReference type="Proteomes" id="UP000305778"/>
    </source>
</evidence>
<dbReference type="GO" id="GO:0005524">
    <property type="term" value="F:ATP binding"/>
    <property type="evidence" value="ECO:0007669"/>
    <property type="project" value="UniProtKB-KW"/>
</dbReference>
<dbReference type="AlphaFoldDB" id="A0A4U0RK31"/>
<evidence type="ECO:0000256" key="8">
    <source>
        <dbReference type="ARBA" id="ARBA00036346"/>
    </source>
</evidence>
<sequence>MVQWGCIADDVTGATDLATNLVGQGLRTVVLFGPVDPAGASAVDAVDGVDAVVIALKSRTAPVEQAVEQSLAAARLLERAGSERFYVKYCSTFDSTPHGNIGPVIDALMNHLGETVTIVVPGFPDAGRTVYLGHLFVGKELLDESPMRHHPLTPMLDSSVPRLLTPQTSARVEQITLPTVRSGPQAIADALASLRSADGRTSVVIDTVTTDDLGLIMAGSRTLRLVTGGSGLAQGLPARENPRARDITVRPGPRAVLCGSASQRTRDQVAHGREHLPWHKLDLNLLRTGFERAVADIVDWATGLWAAEASATPLVYSVDSLADVAHDATDQGAESSAALVERAMGAIARGFVDAGVTQLIVAGGESSGKVLADLGVTHLRVGPAISPGVTWGAAVTRDDVLLNVALKSGNFGPVDMFTTAWSKLDGITREERTDSEK</sequence>
<comment type="function">
    <text evidence="9">Catalyzes the ATP-dependent phosphorylation of 3-oxo-tetronate to 3-oxo-tetronate 4-phosphate.</text>
</comment>
<comment type="catalytic activity">
    <reaction evidence="7">
        <text>3-dehydro-L-erythronate + ATP = 3-dehydro-4-O-phospho-L-erythronate + ADP + H(+)</text>
        <dbReference type="Rhea" id="RHEA:52552"/>
        <dbReference type="ChEBI" id="CHEBI:15378"/>
        <dbReference type="ChEBI" id="CHEBI:30616"/>
        <dbReference type="ChEBI" id="CHEBI:136592"/>
        <dbReference type="ChEBI" id="CHEBI:136670"/>
        <dbReference type="ChEBI" id="CHEBI:456216"/>
        <dbReference type="EC" id="2.7.1.217"/>
    </reaction>
</comment>
<dbReference type="OrthoDB" id="191465at2"/>
<gene>
    <name evidence="15" type="ORF">FCI23_51385</name>
</gene>
<evidence type="ECO:0000256" key="11">
    <source>
        <dbReference type="ARBA" id="ARBA00039461"/>
    </source>
</evidence>
<dbReference type="NCBIfam" id="NF043035">
    <property type="entry name" value="OxoTetrKin"/>
    <property type="match status" value="1"/>
</dbReference>
<evidence type="ECO:0000256" key="5">
    <source>
        <dbReference type="ARBA" id="ARBA00022840"/>
    </source>
</evidence>
<comment type="catalytic activity">
    <reaction evidence="8">
        <text>3-dehydro-D-erythronate + ATP = 3-dehydro-4-O-phospho-D-erythronate + ADP + H(+)</text>
        <dbReference type="Rhea" id="RHEA:52556"/>
        <dbReference type="ChEBI" id="CHEBI:15378"/>
        <dbReference type="ChEBI" id="CHEBI:30616"/>
        <dbReference type="ChEBI" id="CHEBI:57958"/>
        <dbReference type="ChEBI" id="CHEBI:136593"/>
        <dbReference type="ChEBI" id="CHEBI:456216"/>
        <dbReference type="EC" id="2.7.1.217"/>
    </reaction>
</comment>
<dbReference type="InterPro" id="IPR050007">
    <property type="entry name" value="OtnK"/>
</dbReference>
<dbReference type="InterPro" id="IPR010737">
    <property type="entry name" value="4-carb_acid_sugar_kinase_N"/>
</dbReference>
<dbReference type="Pfam" id="PF07005">
    <property type="entry name" value="SBD_N"/>
    <property type="match status" value="1"/>
</dbReference>
<organism evidence="15 16">
    <name type="scientific">Actinacidiphila oryziradicis</name>
    <dbReference type="NCBI Taxonomy" id="2571141"/>
    <lineage>
        <taxon>Bacteria</taxon>
        <taxon>Bacillati</taxon>
        <taxon>Actinomycetota</taxon>
        <taxon>Actinomycetes</taxon>
        <taxon>Kitasatosporales</taxon>
        <taxon>Streptomycetaceae</taxon>
        <taxon>Actinacidiphila</taxon>
    </lineage>
</organism>
<evidence type="ECO:0000256" key="7">
    <source>
        <dbReference type="ARBA" id="ARBA00035898"/>
    </source>
</evidence>
<keyword evidence="4 15" id="KW-0418">Kinase</keyword>
<evidence type="ECO:0000313" key="15">
    <source>
        <dbReference type="EMBL" id="TJZ96103.1"/>
    </source>
</evidence>
<evidence type="ECO:0000256" key="10">
    <source>
        <dbReference type="ARBA" id="ARBA00039095"/>
    </source>
</evidence>
<dbReference type="SUPFAM" id="SSF142764">
    <property type="entry name" value="YgbK-like"/>
    <property type="match status" value="1"/>
</dbReference>
<dbReference type="InterPro" id="IPR037051">
    <property type="entry name" value="4-carb_acid_sugar_kinase_N_sf"/>
</dbReference>
<keyword evidence="6" id="KW-0119">Carbohydrate metabolism</keyword>
<keyword evidence="16" id="KW-1185">Reference proteome</keyword>
<evidence type="ECO:0000256" key="6">
    <source>
        <dbReference type="ARBA" id="ARBA00023277"/>
    </source>
</evidence>